<keyword evidence="3" id="KW-1185">Reference proteome</keyword>
<evidence type="ECO:0000256" key="1">
    <source>
        <dbReference type="SAM" id="MobiDB-lite"/>
    </source>
</evidence>
<gene>
    <name evidence="2" type="ORF">H4Q32_030654</name>
</gene>
<dbReference type="PANTHER" id="PTHR47027:SF25">
    <property type="entry name" value="REVERSE TRANSCRIPTASE DOMAIN-CONTAINING PROTEIN"/>
    <property type="match status" value="1"/>
</dbReference>
<accession>A0ABQ8L056</accession>
<proteinExistence type="predicted"/>
<feature type="region of interest" description="Disordered" evidence="1">
    <location>
        <begin position="1"/>
        <end position="38"/>
    </location>
</feature>
<evidence type="ECO:0000313" key="2">
    <source>
        <dbReference type="EMBL" id="KAI2644072.1"/>
    </source>
</evidence>
<dbReference type="PANTHER" id="PTHR47027">
    <property type="entry name" value="REVERSE TRANSCRIPTASE DOMAIN-CONTAINING PROTEIN"/>
    <property type="match status" value="1"/>
</dbReference>
<dbReference type="CDD" id="cd01650">
    <property type="entry name" value="RT_nLTR_like"/>
    <property type="match status" value="1"/>
</dbReference>
<comment type="caution">
    <text evidence="2">The sequence shown here is derived from an EMBL/GenBank/DDBJ whole genome shotgun (WGS) entry which is preliminary data.</text>
</comment>
<name>A0ABQ8L056_LABRO</name>
<reference evidence="2 3" key="1">
    <citation type="submission" date="2022-01" db="EMBL/GenBank/DDBJ databases">
        <title>A high-quality chromosome-level genome assembly of rohu carp, Labeo rohita.</title>
        <authorList>
            <person name="Arick M.A. II"/>
            <person name="Hsu C.-Y."/>
            <person name="Magbanua Z."/>
            <person name="Pechanova O."/>
            <person name="Grover C."/>
            <person name="Miller E."/>
            <person name="Thrash A."/>
            <person name="Ezzel L."/>
            <person name="Alam S."/>
            <person name="Benzie J."/>
            <person name="Hamilton M."/>
            <person name="Karsi A."/>
            <person name="Lawrence M.L."/>
            <person name="Peterson D.G."/>
        </authorList>
    </citation>
    <scope>NUCLEOTIDE SEQUENCE [LARGE SCALE GENOMIC DNA]</scope>
    <source>
        <strain evidence="3">BAU-BD-2019</strain>
        <tissue evidence="2">Blood</tissue>
    </source>
</reference>
<organism evidence="2 3">
    <name type="scientific">Labeo rohita</name>
    <name type="common">Indian major carp</name>
    <name type="synonym">Cyprinus rohita</name>
    <dbReference type="NCBI Taxonomy" id="84645"/>
    <lineage>
        <taxon>Eukaryota</taxon>
        <taxon>Metazoa</taxon>
        <taxon>Chordata</taxon>
        <taxon>Craniata</taxon>
        <taxon>Vertebrata</taxon>
        <taxon>Euteleostomi</taxon>
        <taxon>Actinopterygii</taxon>
        <taxon>Neopterygii</taxon>
        <taxon>Teleostei</taxon>
        <taxon>Ostariophysi</taxon>
        <taxon>Cypriniformes</taxon>
        <taxon>Cyprinidae</taxon>
        <taxon>Labeoninae</taxon>
        <taxon>Labeonini</taxon>
        <taxon>Labeo</taxon>
    </lineage>
</organism>
<sequence>MKTDQSAPRAKQPGQRLTPTKVSIKDASESQTEADTPTGGVLSAKVVTRIGYRNVRTLFQSSKLQQVIKEMEAYNINILGLSEVHWTGSSELSSRNKIALFSGRQDTIHRDGAALILDHQASMGHLNAQVCEERSGFEEVLGPHGYGNHTDNGDRLVQFCAMNNMKVADICSDYHLTITKFKVKLKRKKKKDSKPQQFDRSKLNDDRCPVPAVLSNRFSALADLVPGSLDWWDQLKDAMSPAGEEILGHKKSFRETWIGDRTWELIAERKALHQRRFSSSDGKDAYQEYIKNDKAIAKTICGTVKTVSGPVKAKDSMLLSRGEEKLARWAEHFKEVLNRPEPACLATVEDPPQVLPIDTSDFSEDEICVELPEDWKNSEVVCILKKGHLAECDSWRGVTLLSIPGKVYCRVILNRIRNIVDSELCEEQAGFRPKHSCTEQIFTLQRIVEKCGEFQVLLAVSFIDFSKVFDSMHKPSL</sequence>
<dbReference type="Proteomes" id="UP000830375">
    <property type="component" value="Unassembled WGS sequence"/>
</dbReference>
<dbReference type="EMBL" id="JACTAM010002639">
    <property type="protein sequence ID" value="KAI2644072.1"/>
    <property type="molecule type" value="Genomic_DNA"/>
</dbReference>
<evidence type="ECO:0000313" key="3">
    <source>
        <dbReference type="Proteomes" id="UP000830375"/>
    </source>
</evidence>
<protein>
    <submittedName>
        <fullName evidence="2">Craniofacial development protein 2</fullName>
    </submittedName>
</protein>